<keyword evidence="4" id="KW-0508">mRNA splicing</keyword>
<evidence type="ECO:0000256" key="5">
    <source>
        <dbReference type="ARBA" id="ARBA00023242"/>
    </source>
</evidence>
<dbReference type="GO" id="GO:0005634">
    <property type="term" value="C:nucleus"/>
    <property type="evidence" value="ECO:0007669"/>
    <property type="project" value="UniProtKB-SubCell"/>
</dbReference>
<evidence type="ECO:0000256" key="1">
    <source>
        <dbReference type="ARBA" id="ARBA00004123"/>
    </source>
</evidence>
<dbReference type="AlphaFoldDB" id="R8BL25"/>
<accession>R8BL25</accession>
<gene>
    <name evidence="8" type="ORF">UCRPA7_4454</name>
</gene>
<keyword evidence="5" id="KW-0539">Nucleus</keyword>
<dbReference type="PANTHER" id="PTHR39267">
    <property type="entry name" value="SURVIVAL MOTOR NEURON-LIKE PROTEIN 1"/>
    <property type="match status" value="1"/>
</dbReference>
<proteinExistence type="inferred from homology"/>
<dbReference type="EMBL" id="KB933118">
    <property type="protein sequence ID" value="EOO00068.1"/>
    <property type="molecule type" value="Genomic_DNA"/>
</dbReference>
<dbReference type="eggNOG" id="KOG4327">
    <property type="taxonomic scope" value="Eukaryota"/>
</dbReference>
<protein>
    <submittedName>
        <fullName evidence="8">Putative smn family protein smn1 protein</fullName>
    </submittedName>
</protein>
<keyword evidence="9" id="KW-1185">Reference proteome</keyword>
<dbReference type="KEGG" id="tmn:UCRPA7_4454"/>
<comment type="subcellular location">
    <subcellularLocation>
        <location evidence="1">Nucleus</location>
    </subcellularLocation>
</comment>
<dbReference type="HOGENOM" id="CLU_093937_1_0_1"/>
<evidence type="ECO:0000313" key="9">
    <source>
        <dbReference type="Proteomes" id="UP000014074"/>
    </source>
</evidence>
<keyword evidence="3" id="KW-0507">mRNA processing</keyword>
<dbReference type="Pfam" id="PF20636">
    <property type="entry name" value="SMN_G2-BD"/>
    <property type="match status" value="1"/>
</dbReference>
<evidence type="ECO:0000256" key="2">
    <source>
        <dbReference type="ARBA" id="ARBA00005371"/>
    </source>
</evidence>
<organism evidence="8 9">
    <name type="scientific">Phaeoacremonium minimum (strain UCR-PA7)</name>
    <name type="common">Esca disease fungus</name>
    <name type="synonym">Togninia minima</name>
    <dbReference type="NCBI Taxonomy" id="1286976"/>
    <lineage>
        <taxon>Eukaryota</taxon>
        <taxon>Fungi</taxon>
        <taxon>Dikarya</taxon>
        <taxon>Ascomycota</taxon>
        <taxon>Pezizomycotina</taxon>
        <taxon>Sordariomycetes</taxon>
        <taxon>Sordariomycetidae</taxon>
        <taxon>Togniniales</taxon>
        <taxon>Togniniaceae</taxon>
        <taxon>Phaeoacremonium</taxon>
    </lineage>
</organism>
<feature type="compositionally biased region" description="Basic and acidic residues" evidence="6">
    <location>
        <begin position="55"/>
        <end position="65"/>
    </location>
</feature>
<comment type="similarity">
    <text evidence="2">Belongs to the SMN family.</text>
</comment>
<dbReference type="Proteomes" id="UP000014074">
    <property type="component" value="Unassembled WGS sequence"/>
</dbReference>
<dbReference type="InterPro" id="IPR040424">
    <property type="entry name" value="Smn1"/>
</dbReference>
<dbReference type="CDD" id="cd22852">
    <property type="entry name" value="SMN_C"/>
    <property type="match status" value="1"/>
</dbReference>
<feature type="domain" description="Survival Motor Neuron Gemin2-binding" evidence="7">
    <location>
        <begin position="10"/>
        <end position="34"/>
    </location>
</feature>
<dbReference type="InterPro" id="IPR047313">
    <property type="entry name" value="SMN_C"/>
</dbReference>
<dbReference type="OrthoDB" id="197400at2759"/>
<feature type="compositionally biased region" description="Basic and acidic residues" evidence="6">
    <location>
        <begin position="84"/>
        <end position="104"/>
    </location>
</feature>
<evidence type="ECO:0000256" key="6">
    <source>
        <dbReference type="SAM" id="MobiDB-lite"/>
    </source>
</evidence>
<dbReference type="CDD" id="cd22851">
    <property type="entry name" value="SMN_N"/>
    <property type="match status" value="1"/>
</dbReference>
<dbReference type="PANTHER" id="PTHR39267:SF1">
    <property type="entry name" value="SURVIVAL MOTOR NEURON PROTEIN"/>
    <property type="match status" value="1"/>
</dbReference>
<dbReference type="RefSeq" id="XP_007915229.1">
    <property type="nucleotide sequence ID" value="XM_007917038.1"/>
</dbReference>
<evidence type="ECO:0000259" key="7">
    <source>
        <dbReference type="Pfam" id="PF20636"/>
    </source>
</evidence>
<reference evidence="9" key="1">
    <citation type="journal article" date="2013" name="Genome Announc.">
        <title>Draft genome sequence of the ascomycete Phaeoacremonium aleophilum strain UCR-PA7, a causal agent of the esca disease complex in grapevines.</title>
        <authorList>
            <person name="Blanco-Ulate B."/>
            <person name="Rolshausen P."/>
            <person name="Cantu D."/>
        </authorList>
    </citation>
    <scope>NUCLEOTIDE SEQUENCE [LARGE SCALE GENOMIC DNA]</scope>
    <source>
        <strain evidence="9">UCR-PA7</strain>
    </source>
</reference>
<feature type="region of interest" description="Disordered" evidence="6">
    <location>
        <begin position="38"/>
        <end position="124"/>
    </location>
</feature>
<dbReference type="GO" id="GO:0006397">
    <property type="term" value="P:mRNA processing"/>
    <property type="evidence" value="ECO:0007669"/>
    <property type="project" value="UniProtKB-KW"/>
</dbReference>
<name>R8BL25_PHAM7</name>
<sequence length="161" mass="17693">MDVATNEMTHDDIWDDSLLVDSWNQALEEYKKYHSIHARGGKVEDILTAEAQPSRQRDAKPETGKGGEPIEGPDLDALGQGHETSARDEGAHASQDQKDGESASRHQASSGGQDAVHGGVPPQVLLQSVRDEGLKKLLMSWYYAGYYTGLYEGQQKEPRES</sequence>
<evidence type="ECO:0000313" key="8">
    <source>
        <dbReference type="EMBL" id="EOO00068.1"/>
    </source>
</evidence>
<evidence type="ECO:0000256" key="3">
    <source>
        <dbReference type="ARBA" id="ARBA00022664"/>
    </source>
</evidence>
<dbReference type="InterPro" id="IPR049481">
    <property type="entry name" value="SMN_G2-BD"/>
</dbReference>
<dbReference type="GeneID" id="19324907"/>
<dbReference type="GO" id="GO:0008380">
    <property type="term" value="P:RNA splicing"/>
    <property type="evidence" value="ECO:0007669"/>
    <property type="project" value="UniProtKB-KW"/>
</dbReference>
<evidence type="ECO:0000256" key="4">
    <source>
        <dbReference type="ARBA" id="ARBA00023187"/>
    </source>
</evidence>